<comment type="cofactor">
    <cofactor evidence="18 19">
        <name>K(+)</name>
        <dbReference type="ChEBI" id="CHEBI:29103"/>
    </cofactor>
    <text evidence="18 19">Binds 1 potassium ion per subunit.</text>
</comment>
<dbReference type="STRING" id="397948.Cmaq_1640"/>
<dbReference type="Gene3D" id="3.40.1190.20">
    <property type="match status" value="1"/>
</dbReference>
<dbReference type="PROSITE" id="PS01050">
    <property type="entry name" value="YJEF_C_2"/>
    <property type="match status" value="1"/>
</dbReference>
<evidence type="ECO:0000256" key="17">
    <source>
        <dbReference type="HAMAP-Rule" id="MF_01965"/>
    </source>
</evidence>
<dbReference type="GO" id="GO:0052856">
    <property type="term" value="F:NAD(P)HX epimerase activity"/>
    <property type="evidence" value="ECO:0007669"/>
    <property type="project" value="UniProtKB-UniRule"/>
</dbReference>
<dbReference type="InterPro" id="IPR036652">
    <property type="entry name" value="YjeF_N_dom_sf"/>
</dbReference>
<dbReference type="GO" id="GO:0110051">
    <property type="term" value="P:metabolite repair"/>
    <property type="evidence" value="ECO:0007669"/>
    <property type="project" value="TreeGrafter"/>
</dbReference>
<evidence type="ECO:0000256" key="15">
    <source>
        <dbReference type="ARBA" id="ARBA00048238"/>
    </source>
</evidence>
<evidence type="ECO:0000256" key="6">
    <source>
        <dbReference type="ARBA" id="ARBA00022741"/>
    </source>
</evidence>
<feature type="binding site" evidence="18">
    <location>
        <position position="171"/>
    </location>
    <ligand>
        <name>(6S)-NADPHX</name>
        <dbReference type="ChEBI" id="CHEBI:64076"/>
    </ligand>
</feature>
<dbReference type="NCBIfam" id="TIGR00197">
    <property type="entry name" value="yjeF_nterm"/>
    <property type="match status" value="1"/>
</dbReference>
<feature type="binding site" evidence="18">
    <location>
        <position position="138"/>
    </location>
    <ligand>
        <name>K(+)</name>
        <dbReference type="ChEBI" id="CHEBI:29103"/>
    </ligand>
</feature>
<evidence type="ECO:0000256" key="8">
    <source>
        <dbReference type="ARBA" id="ARBA00022857"/>
    </source>
</evidence>
<dbReference type="Pfam" id="PF03853">
    <property type="entry name" value="YjeF_N"/>
    <property type="match status" value="1"/>
</dbReference>
<dbReference type="InterPro" id="IPR029056">
    <property type="entry name" value="Ribokinase-like"/>
</dbReference>
<comment type="cofactor">
    <cofactor evidence="17">
        <name>Mg(2+)</name>
        <dbReference type="ChEBI" id="CHEBI:18420"/>
    </cofactor>
</comment>
<dbReference type="SUPFAM" id="SSF64153">
    <property type="entry name" value="YjeF N-terminal domain-like"/>
    <property type="match status" value="1"/>
</dbReference>
<dbReference type="Gene3D" id="3.40.50.10260">
    <property type="entry name" value="YjeF N-terminal domain"/>
    <property type="match status" value="1"/>
</dbReference>
<evidence type="ECO:0000256" key="4">
    <source>
        <dbReference type="ARBA" id="ARBA00009524"/>
    </source>
</evidence>
<dbReference type="Pfam" id="PF01256">
    <property type="entry name" value="Carb_kinase"/>
    <property type="match status" value="1"/>
</dbReference>
<keyword evidence="8 17" id="KW-0521">NADP</keyword>
<dbReference type="AlphaFoldDB" id="A8M9Z2"/>
<dbReference type="SUPFAM" id="SSF53613">
    <property type="entry name" value="Ribokinase-like"/>
    <property type="match status" value="1"/>
</dbReference>
<feature type="binding site" evidence="18">
    <location>
        <position position="174"/>
    </location>
    <ligand>
        <name>K(+)</name>
        <dbReference type="ChEBI" id="CHEBI:29103"/>
    </ligand>
</feature>
<feature type="binding site" evidence="18">
    <location>
        <position position="64"/>
    </location>
    <ligand>
        <name>K(+)</name>
        <dbReference type="ChEBI" id="CHEBI:29103"/>
    </ligand>
</feature>
<keyword evidence="12 17" id="KW-0456">Lyase</keyword>
<keyword evidence="22" id="KW-0418">Kinase</keyword>
<dbReference type="HAMAP" id="MF_01966">
    <property type="entry name" value="NADHX_epimerase"/>
    <property type="match status" value="1"/>
</dbReference>
<feature type="binding site" evidence="18">
    <location>
        <begin position="142"/>
        <end position="148"/>
    </location>
    <ligand>
        <name>(6S)-NADPHX</name>
        <dbReference type="ChEBI" id="CHEBI:64076"/>
    </ligand>
</feature>
<dbReference type="PANTHER" id="PTHR12592">
    <property type="entry name" value="ATP-DEPENDENT (S)-NAD(P)H-HYDRATE DEHYDRATASE FAMILY MEMBER"/>
    <property type="match status" value="1"/>
</dbReference>
<organism evidence="22 23">
    <name type="scientific">Caldivirga maquilingensis (strain ATCC 700844 / DSM 13496 / JCM 10307 / IC-167)</name>
    <dbReference type="NCBI Taxonomy" id="397948"/>
    <lineage>
        <taxon>Archaea</taxon>
        <taxon>Thermoproteota</taxon>
        <taxon>Thermoprotei</taxon>
        <taxon>Thermoproteales</taxon>
        <taxon>Thermoproteaceae</taxon>
        <taxon>Caldivirga</taxon>
    </lineage>
</organism>
<feature type="binding site" evidence="17">
    <location>
        <position position="266"/>
    </location>
    <ligand>
        <name>(6S)-NADPHX</name>
        <dbReference type="ChEBI" id="CHEBI:64076"/>
    </ligand>
</feature>
<dbReference type="NCBIfam" id="TIGR00196">
    <property type="entry name" value="yjeF_cterm"/>
    <property type="match status" value="1"/>
</dbReference>
<dbReference type="PROSITE" id="PS01049">
    <property type="entry name" value="YJEF_C_1"/>
    <property type="match status" value="1"/>
</dbReference>
<keyword evidence="13" id="KW-0511">Multifunctional enzyme</keyword>
<comment type="function">
    <text evidence="18">Catalyzes the epimerization of the S- and R-forms of NAD(P)HX, a damaged form of NAD(P)H that is a result of enzymatic or heat-dependent hydration. This is a prerequisite for the S-specific NAD(P)H-hydrate dehydratase to allow the repair of both epimers of NAD(P)HX.</text>
</comment>
<dbReference type="HOGENOM" id="CLU_024853_4_1_2"/>
<feature type="binding site" evidence="18">
    <location>
        <begin position="63"/>
        <end position="67"/>
    </location>
    <ligand>
        <name>(6S)-NADPHX</name>
        <dbReference type="ChEBI" id="CHEBI:64076"/>
    </ligand>
</feature>
<dbReference type="HAMAP" id="MF_01965">
    <property type="entry name" value="NADHX_dehydratase"/>
    <property type="match status" value="1"/>
</dbReference>
<evidence type="ECO:0000256" key="12">
    <source>
        <dbReference type="ARBA" id="ARBA00023239"/>
    </source>
</evidence>
<proteinExistence type="inferred from homology"/>
<dbReference type="InterPro" id="IPR004443">
    <property type="entry name" value="YjeF_N_dom"/>
</dbReference>
<dbReference type="KEGG" id="cma:Cmaq_1640"/>
<dbReference type="PROSITE" id="PS51383">
    <property type="entry name" value="YJEF_C_3"/>
    <property type="match status" value="1"/>
</dbReference>
<keyword evidence="11 18" id="KW-0413">Isomerase</keyword>
<keyword evidence="9 18" id="KW-0630">Potassium</keyword>
<comment type="catalytic activity">
    <reaction evidence="16 17 19">
        <text>(6S)-NADPHX + ADP = AMP + phosphate + NADPH + H(+)</text>
        <dbReference type="Rhea" id="RHEA:32235"/>
        <dbReference type="ChEBI" id="CHEBI:15378"/>
        <dbReference type="ChEBI" id="CHEBI:43474"/>
        <dbReference type="ChEBI" id="CHEBI:57783"/>
        <dbReference type="ChEBI" id="CHEBI:64076"/>
        <dbReference type="ChEBI" id="CHEBI:456215"/>
        <dbReference type="ChEBI" id="CHEBI:456216"/>
        <dbReference type="EC" id="4.2.1.136"/>
    </reaction>
</comment>
<dbReference type="EC" id="4.2.1.136" evidence="19"/>
<comment type="similarity">
    <text evidence="3 19">In the N-terminal section; belongs to the NnrE/AIBP family.</text>
</comment>
<dbReference type="InterPro" id="IPR030677">
    <property type="entry name" value="Nnr"/>
</dbReference>
<reference evidence="22 23" key="1">
    <citation type="submission" date="2007-10" db="EMBL/GenBank/DDBJ databases">
        <title>Complete sequence of Caldivirga maquilingensis IC-167.</title>
        <authorList>
            <consortium name="US DOE Joint Genome Institute"/>
            <person name="Copeland A."/>
            <person name="Lucas S."/>
            <person name="Lapidus A."/>
            <person name="Barry K."/>
            <person name="Glavina del Rio T."/>
            <person name="Dalin E."/>
            <person name="Tice H."/>
            <person name="Pitluck S."/>
            <person name="Saunders E."/>
            <person name="Brettin T."/>
            <person name="Bruce D."/>
            <person name="Detter J.C."/>
            <person name="Han C."/>
            <person name="Schmutz J."/>
            <person name="Larimer F."/>
            <person name="Land M."/>
            <person name="Hauser L."/>
            <person name="Kyrpides N."/>
            <person name="Ivanova N."/>
            <person name="Biddle J.F."/>
            <person name="Zhang Z."/>
            <person name="Fitz-Gibbon S.T."/>
            <person name="Lowe T.M."/>
            <person name="Saltikov C."/>
            <person name="House C.H."/>
            <person name="Richardson P."/>
        </authorList>
    </citation>
    <scope>NUCLEOTIDE SEQUENCE [LARGE SCALE GENOMIC DNA]</scope>
    <source>
        <strain evidence="23">ATCC 700844 / DSM 13496 / JCM 10307 / IC-167</strain>
    </source>
</reference>
<evidence type="ECO:0000256" key="11">
    <source>
        <dbReference type="ARBA" id="ARBA00023235"/>
    </source>
</evidence>
<evidence type="ECO:0000259" key="21">
    <source>
        <dbReference type="PROSITE" id="PS51385"/>
    </source>
</evidence>
<sequence length="542" mass="57663">MGLINMSSEAISVLEMRVLDANTAYLGIDSRILMENAGRGVAQIVSSRWPNAGKVLVVAGLGNNGGDGIVAGRYLYNWGKDVVIILLGRVSDMREEPAATNLKICLNLLGCRVMEARDELELLSYQDYFIKWADVIIDAILGIGVKGRIRQPASAAIDLINMSKAPKVAVDIPSGLDPDTGDVADKAVKADLTVTMHKAKRGLIADKAKPYVGELVVVDIGIPKEAELIVGPGDLNYLTYARRLDSKKGDFGRIAIIGGSRDYTGAIALTALASLITGADLPIVYAPHDVAHDIRSQTPNLIAVPLEGEVLSKDNVGPVLRGIERANVVAIGPGLGLEKTTMEAVYIILETAVKLGKRIVIDADAIKAIGIGKKLNLLKPGVVLTPHAGELRELLGIDVPKLNPIETGQWLKEQVSKCCPGSVILLKGNTDVISDGSRIKLNMSGNPGMTVGGTGDVLTGVLATMLHRVNDPLEAAAIAAFITGVAGDLAALELGYHLTPMDVVNRIPKAFSIFINTKGIIEEALHKPLREYLIKHQLIKGE</sequence>
<keyword evidence="5 18" id="KW-0479">Metal-binding</keyword>
<keyword evidence="7 17" id="KW-0067">ATP-binding</keyword>
<evidence type="ECO:0000256" key="5">
    <source>
        <dbReference type="ARBA" id="ARBA00022723"/>
    </source>
</evidence>
<feature type="binding site" evidence="17">
    <location>
        <position position="387"/>
    </location>
    <ligand>
        <name>(6S)-NADPHX</name>
        <dbReference type="ChEBI" id="CHEBI:64076"/>
    </ligand>
</feature>
<comment type="subunit">
    <text evidence="17">Homotetramer.</text>
</comment>
<dbReference type="GO" id="GO:0052855">
    <property type="term" value="F:ADP-dependent NAD(P)H-hydrate dehydratase activity"/>
    <property type="evidence" value="ECO:0007669"/>
    <property type="project" value="UniProtKB-UniRule"/>
</dbReference>
<comment type="function">
    <text evidence="17">Catalyzes the dehydration of the S-form of NAD(P)HX at the expense of ADP, which is converted to AMP. Together with NAD(P)HX epimerase, which catalyzes the epimerization of the S- and R-forms, the enzyme allows the repair of both epimers of NAD(P)HX, a damaged form of NAD(P)H that is a result of enzymatic or heat-dependent hydration.</text>
</comment>
<evidence type="ECO:0000256" key="9">
    <source>
        <dbReference type="ARBA" id="ARBA00022958"/>
    </source>
</evidence>
<evidence type="ECO:0000313" key="23">
    <source>
        <dbReference type="Proteomes" id="UP000001137"/>
    </source>
</evidence>
<feature type="domain" description="YjeF C-terminal" evidence="20">
    <location>
        <begin position="231"/>
        <end position="514"/>
    </location>
</feature>
<comment type="function">
    <text evidence="14 19">Bifunctional enzyme that catalyzes the epimerization of the S- and R-forms of NAD(P)HX and the dehydration of the S-form of NAD(P)HX at the expense of ADP, which is converted to AMP. This allows the repair of both epimers of NAD(P)HX, a damaged form of NAD(P)H that is a result of enzymatic or heat-dependent hydration.</text>
</comment>
<evidence type="ECO:0000256" key="7">
    <source>
        <dbReference type="ARBA" id="ARBA00022840"/>
    </source>
</evidence>
<dbReference type="eggNOG" id="arCOG00018">
    <property type="taxonomic scope" value="Archaea"/>
</dbReference>
<dbReference type="GO" id="GO:0016301">
    <property type="term" value="F:kinase activity"/>
    <property type="evidence" value="ECO:0007669"/>
    <property type="project" value="UniProtKB-KW"/>
</dbReference>
<gene>
    <name evidence="18" type="primary">nnrE</name>
    <name evidence="17" type="synonym">nnrD</name>
    <name evidence="22" type="ordered locus">Cmaq_1640</name>
</gene>
<name>A8M9Z2_CALMQ</name>
<dbReference type="PROSITE" id="PS50890">
    <property type="entry name" value="PUA"/>
    <property type="match status" value="1"/>
</dbReference>
<comment type="catalytic activity">
    <reaction evidence="1 18 19">
        <text>(6R)-NADHX = (6S)-NADHX</text>
        <dbReference type="Rhea" id="RHEA:32215"/>
        <dbReference type="ChEBI" id="CHEBI:64074"/>
        <dbReference type="ChEBI" id="CHEBI:64075"/>
        <dbReference type="EC" id="5.1.99.6"/>
    </reaction>
</comment>
<dbReference type="EMBL" id="CP000852">
    <property type="protein sequence ID" value="ABW02463.1"/>
    <property type="molecule type" value="Genomic_DNA"/>
</dbReference>
<dbReference type="GO" id="GO:0046496">
    <property type="term" value="P:nicotinamide nucleotide metabolic process"/>
    <property type="evidence" value="ECO:0007669"/>
    <property type="project" value="UniProtKB-UniRule"/>
</dbReference>
<evidence type="ECO:0000256" key="10">
    <source>
        <dbReference type="ARBA" id="ARBA00023027"/>
    </source>
</evidence>
<feature type="binding site" evidence="17">
    <location>
        <position position="334"/>
    </location>
    <ligand>
        <name>(6S)-NADPHX</name>
        <dbReference type="ChEBI" id="CHEBI:64076"/>
    </ligand>
</feature>
<evidence type="ECO:0000256" key="18">
    <source>
        <dbReference type="HAMAP-Rule" id="MF_01966"/>
    </source>
</evidence>
<dbReference type="PROSITE" id="PS51385">
    <property type="entry name" value="YJEF_N"/>
    <property type="match status" value="1"/>
</dbReference>
<evidence type="ECO:0000256" key="1">
    <source>
        <dbReference type="ARBA" id="ARBA00000013"/>
    </source>
</evidence>
<comment type="catalytic activity">
    <reaction evidence="15 17 19">
        <text>(6S)-NADHX + ADP = AMP + phosphate + NADH + H(+)</text>
        <dbReference type="Rhea" id="RHEA:32223"/>
        <dbReference type="ChEBI" id="CHEBI:15378"/>
        <dbReference type="ChEBI" id="CHEBI:43474"/>
        <dbReference type="ChEBI" id="CHEBI:57945"/>
        <dbReference type="ChEBI" id="CHEBI:64074"/>
        <dbReference type="ChEBI" id="CHEBI:456215"/>
        <dbReference type="ChEBI" id="CHEBI:456216"/>
        <dbReference type="EC" id="4.2.1.136"/>
    </reaction>
</comment>
<protein>
    <recommendedName>
        <fullName evidence="19">Bifunctional NAD(P)H-hydrate repair enzyme</fullName>
    </recommendedName>
    <alternativeName>
        <fullName evidence="19">Nicotinamide nucleotide repair protein</fullName>
    </alternativeName>
    <domain>
        <recommendedName>
            <fullName evidence="19">ADP-dependent (S)-NAD(P)H-hydrate dehydratase</fullName>
            <ecNumber evidence="19">4.2.1.136</ecNumber>
        </recommendedName>
        <alternativeName>
            <fullName evidence="19">ADP-dependent NAD(P)HX dehydratase</fullName>
        </alternativeName>
    </domain>
    <domain>
        <recommendedName>
            <fullName evidence="19">NAD(P)H-hydrate epimerase</fullName>
            <ecNumber evidence="19">5.1.99.6</ecNumber>
        </recommendedName>
    </domain>
</protein>
<evidence type="ECO:0000256" key="16">
    <source>
        <dbReference type="ARBA" id="ARBA00049209"/>
    </source>
</evidence>
<dbReference type="InterPro" id="IPR000631">
    <property type="entry name" value="CARKD"/>
</dbReference>
<comment type="caution">
    <text evidence="17">Lacks conserved residue(s) required for the propagation of feature annotation.</text>
</comment>
<comment type="similarity">
    <text evidence="18">Belongs to the NnrE/AIBP family.</text>
</comment>
<evidence type="ECO:0000256" key="13">
    <source>
        <dbReference type="ARBA" id="ARBA00023268"/>
    </source>
</evidence>
<feature type="domain" description="YjeF N-terminal" evidence="21">
    <location>
        <begin position="16"/>
        <end position="228"/>
    </location>
</feature>
<dbReference type="InterPro" id="IPR017953">
    <property type="entry name" value="Carbohydrate_kinase_pred_CS"/>
</dbReference>
<keyword evidence="10 17" id="KW-0520">NAD</keyword>
<keyword evidence="22" id="KW-0808">Transferase</keyword>
<dbReference type="PIRSF" id="PIRSF017184">
    <property type="entry name" value="Nnr"/>
    <property type="match status" value="1"/>
</dbReference>
<evidence type="ECO:0000256" key="19">
    <source>
        <dbReference type="PIRNR" id="PIRNR017184"/>
    </source>
</evidence>
<evidence type="ECO:0000259" key="20">
    <source>
        <dbReference type="PROSITE" id="PS51383"/>
    </source>
</evidence>
<comment type="similarity">
    <text evidence="17">Belongs to the NnrD/CARKD family.</text>
</comment>
<evidence type="ECO:0000256" key="3">
    <source>
        <dbReference type="ARBA" id="ARBA00006001"/>
    </source>
</evidence>
<dbReference type="GO" id="GO:0046872">
    <property type="term" value="F:metal ion binding"/>
    <property type="evidence" value="ECO:0007669"/>
    <property type="project" value="UniProtKB-UniRule"/>
</dbReference>
<dbReference type="GO" id="GO:0005524">
    <property type="term" value="F:ATP binding"/>
    <property type="evidence" value="ECO:0007669"/>
    <property type="project" value="UniProtKB-UniRule"/>
</dbReference>
<accession>A8M9Z2</accession>
<dbReference type="EC" id="5.1.99.6" evidence="19"/>
<dbReference type="Proteomes" id="UP000001137">
    <property type="component" value="Chromosome"/>
</dbReference>
<dbReference type="PANTHER" id="PTHR12592:SF0">
    <property type="entry name" value="ATP-DEPENDENT (S)-NAD(P)H-HYDRATE DEHYDRATASE"/>
    <property type="match status" value="1"/>
</dbReference>
<feature type="binding site" evidence="17">
    <location>
        <position position="455"/>
    </location>
    <ligand>
        <name>AMP</name>
        <dbReference type="ChEBI" id="CHEBI:456215"/>
    </ligand>
</feature>
<dbReference type="CDD" id="cd01171">
    <property type="entry name" value="YXKO-related"/>
    <property type="match status" value="1"/>
</dbReference>
<evidence type="ECO:0000256" key="14">
    <source>
        <dbReference type="ARBA" id="ARBA00025153"/>
    </source>
</evidence>
<comment type="catalytic activity">
    <reaction evidence="2 18 19">
        <text>(6R)-NADPHX = (6S)-NADPHX</text>
        <dbReference type="Rhea" id="RHEA:32227"/>
        <dbReference type="ChEBI" id="CHEBI:64076"/>
        <dbReference type="ChEBI" id="CHEBI:64077"/>
        <dbReference type="EC" id="5.1.99.6"/>
    </reaction>
</comment>
<evidence type="ECO:0000256" key="2">
    <source>
        <dbReference type="ARBA" id="ARBA00000909"/>
    </source>
</evidence>
<comment type="similarity">
    <text evidence="4 19">In the C-terminal section; belongs to the NnrD/CARKD family.</text>
</comment>
<evidence type="ECO:0000313" key="22">
    <source>
        <dbReference type="EMBL" id="ABW02463.1"/>
    </source>
</evidence>
<keyword evidence="23" id="KW-1185">Reference proteome</keyword>
<feature type="binding site" evidence="17">
    <location>
        <position position="456"/>
    </location>
    <ligand>
        <name>(6S)-NADPHX</name>
        <dbReference type="ChEBI" id="CHEBI:64076"/>
    </ligand>
</feature>
<keyword evidence="6 17" id="KW-0547">Nucleotide-binding</keyword>